<sequence length="84" mass="9646">MRLSIWNITVAHAGTKTLEQFRFPYVKGAFVDLLVVKQDHVEIETCEERGQEAISKKQCPISKPKAELKLHSASYCSPRVWLEM</sequence>
<keyword evidence="2" id="KW-1185">Reference proteome</keyword>
<dbReference type="GeneID" id="96086491"/>
<organism evidence="1 2">
    <name type="scientific">Alternaria dauci</name>
    <dbReference type="NCBI Taxonomy" id="48095"/>
    <lineage>
        <taxon>Eukaryota</taxon>
        <taxon>Fungi</taxon>
        <taxon>Dikarya</taxon>
        <taxon>Ascomycota</taxon>
        <taxon>Pezizomycotina</taxon>
        <taxon>Dothideomycetes</taxon>
        <taxon>Pleosporomycetidae</taxon>
        <taxon>Pleosporales</taxon>
        <taxon>Pleosporineae</taxon>
        <taxon>Pleosporaceae</taxon>
        <taxon>Alternaria</taxon>
        <taxon>Alternaria sect. Porri</taxon>
    </lineage>
</organism>
<name>A0ABR3UHI7_9PLEO</name>
<evidence type="ECO:0000313" key="2">
    <source>
        <dbReference type="Proteomes" id="UP001578633"/>
    </source>
</evidence>
<evidence type="ECO:0000313" key="1">
    <source>
        <dbReference type="EMBL" id="KAL1795945.1"/>
    </source>
</evidence>
<dbReference type="Proteomes" id="UP001578633">
    <property type="component" value="Chromosome 5"/>
</dbReference>
<accession>A0ABR3UHI7</accession>
<dbReference type="RefSeq" id="XP_069306529.1">
    <property type="nucleotide sequence ID" value="XM_069452351.1"/>
</dbReference>
<protein>
    <submittedName>
        <fullName evidence="1">Uncharacterized protein</fullName>
    </submittedName>
</protein>
<comment type="caution">
    <text evidence="1">The sequence shown here is derived from an EMBL/GenBank/DDBJ whole genome shotgun (WGS) entry which is preliminary data.</text>
</comment>
<dbReference type="EMBL" id="JBHGVX010000005">
    <property type="protein sequence ID" value="KAL1795945.1"/>
    <property type="molecule type" value="Genomic_DNA"/>
</dbReference>
<proteinExistence type="predicted"/>
<reference evidence="1 2" key="1">
    <citation type="submission" date="2024-09" db="EMBL/GenBank/DDBJ databases">
        <title>T2T genomes of carrot and Alternaria dauci and their utility for understanding host-pathogen interaction during carrot leaf blight disease.</title>
        <authorList>
            <person name="Liu W."/>
            <person name="Xu S."/>
            <person name="Ou C."/>
            <person name="Liu X."/>
            <person name="Zhuang F."/>
            <person name="Deng X.W."/>
        </authorList>
    </citation>
    <scope>NUCLEOTIDE SEQUENCE [LARGE SCALE GENOMIC DNA]</scope>
    <source>
        <strain evidence="1 2">A2016</strain>
    </source>
</reference>
<gene>
    <name evidence="1" type="ORF">ACET3X_006169</name>
</gene>